<evidence type="ECO:0000256" key="2">
    <source>
        <dbReference type="ARBA" id="ARBA00022737"/>
    </source>
</evidence>
<dbReference type="AlphaFoldDB" id="A0A0K0FD27"/>
<dbReference type="Gene3D" id="2.120.10.80">
    <property type="entry name" value="Kelch-type beta propeller"/>
    <property type="match status" value="2"/>
</dbReference>
<evidence type="ECO:0000313" key="3">
    <source>
        <dbReference type="Proteomes" id="UP000035680"/>
    </source>
</evidence>
<proteinExistence type="predicted"/>
<dbReference type="Proteomes" id="UP000035680">
    <property type="component" value="Unassembled WGS sequence"/>
</dbReference>
<evidence type="ECO:0000256" key="1">
    <source>
        <dbReference type="ARBA" id="ARBA00022441"/>
    </source>
</evidence>
<evidence type="ECO:0000313" key="4">
    <source>
        <dbReference type="WBParaSite" id="SVE_0674500.1"/>
    </source>
</evidence>
<reference evidence="4" key="2">
    <citation type="submission" date="2015-08" db="UniProtKB">
        <authorList>
            <consortium name="WormBaseParasite"/>
        </authorList>
    </citation>
    <scope>IDENTIFICATION</scope>
</reference>
<dbReference type="SUPFAM" id="SSF117281">
    <property type="entry name" value="Kelch motif"/>
    <property type="match status" value="1"/>
</dbReference>
<organism evidence="3 4">
    <name type="scientific">Strongyloides venezuelensis</name>
    <name type="common">Threadworm</name>
    <dbReference type="NCBI Taxonomy" id="75913"/>
    <lineage>
        <taxon>Eukaryota</taxon>
        <taxon>Metazoa</taxon>
        <taxon>Ecdysozoa</taxon>
        <taxon>Nematoda</taxon>
        <taxon>Chromadorea</taxon>
        <taxon>Rhabditida</taxon>
        <taxon>Tylenchina</taxon>
        <taxon>Panagrolaimomorpha</taxon>
        <taxon>Strongyloidoidea</taxon>
        <taxon>Strongyloididae</taxon>
        <taxon>Strongyloides</taxon>
    </lineage>
</organism>
<protein>
    <submittedName>
        <fullName evidence="4">Uncharacterized protein</fullName>
    </submittedName>
</protein>
<dbReference type="WBParaSite" id="SVE_0674500.1">
    <property type="protein sequence ID" value="SVE_0674500.1"/>
    <property type="gene ID" value="SVE_0674500"/>
</dbReference>
<dbReference type="PANTHER" id="PTHR46344">
    <property type="entry name" value="OS02G0202900 PROTEIN"/>
    <property type="match status" value="1"/>
</dbReference>
<reference evidence="3" key="1">
    <citation type="submission" date="2014-07" db="EMBL/GenBank/DDBJ databases">
        <authorList>
            <person name="Martin A.A"/>
            <person name="De Silva N."/>
        </authorList>
    </citation>
    <scope>NUCLEOTIDE SEQUENCE</scope>
</reference>
<keyword evidence="2" id="KW-0677">Repeat</keyword>
<name>A0A0K0FD27_STRVS</name>
<sequence>MVKILFGGGCMKAVEGDCLKTTTIYDNSKLNFEEDSPFEIPRRGGQLHKIEGNLIVIGGCEGYMKHLDNIEIYNDHKWSVVEDVKLPGKNSCFCSINISDTSVIIFGGFNGNECLNDVYQIKSQNDLLEVINLPKLCTRLKNCSIRGNENDPTNILLFGGWDEERTLKTIFEYDLEKQNLSMHGLMCIPLEGHAVTNIGPHNKFAIISGGYDGISVVSSMFLYNYQEKSMKKLDICLKIPRENHCGIYDEEKKLLYIANGWNGYEALDSIEIFEIINQEPWLIAKSEFFSPTKRNKPSAIIL</sequence>
<dbReference type="InterPro" id="IPR015915">
    <property type="entry name" value="Kelch-typ_b-propeller"/>
</dbReference>
<accession>A0A0K0FD27</accession>
<keyword evidence="1" id="KW-0880">Kelch repeat</keyword>
<dbReference type="PANTHER" id="PTHR46344:SF27">
    <property type="entry name" value="KELCH REPEAT SUPERFAMILY PROTEIN"/>
    <property type="match status" value="1"/>
</dbReference>
<keyword evidence="3" id="KW-1185">Reference proteome</keyword>